<feature type="compositionally biased region" description="Polar residues" evidence="1">
    <location>
        <begin position="494"/>
        <end position="509"/>
    </location>
</feature>
<comment type="caution">
    <text evidence="3">The sequence shown here is derived from an EMBL/GenBank/DDBJ whole genome shotgun (WGS) entry which is preliminary data.</text>
</comment>
<accession>A0A6L9TXP5</accession>
<evidence type="ECO:0000313" key="3">
    <source>
        <dbReference type="EMBL" id="NEI68231.1"/>
    </source>
</evidence>
<feature type="region of interest" description="Disordered" evidence="1">
    <location>
        <begin position="199"/>
        <end position="231"/>
    </location>
</feature>
<feature type="region of interest" description="Disordered" evidence="1">
    <location>
        <begin position="41"/>
        <end position="72"/>
    </location>
</feature>
<keyword evidence="3" id="KW-0966">Cell projection</keyword>
<feature type="region of interest" description="Disordered" evidence="1">
    <location>
        <begin position="142"/>
        <end position="167"/>
    </location>
</feature>
<dbReference type="Gene3D" id="3.30.750.140">
    <property type="match status" value="1"/>
</dbReference>
<evidence type="ECO:0000313" key="4">
    <source>
        <dbReference type="Proteomes" id="UP000483035"/>
    </source>
</evidence>
<evidence type="ECO:0000256" key="1">
    <source>
        <dbReference type="SAM" id="MobiDB-lite"/>
    </source>
</evidence>
<feature type="domain" description="Flagellar hook-length control protein-like C-terminal" evidence="2">
    <location>
        <begin position="389"/>
        <end position="464"/>
    </location>
</feature>
<keyword evidence="3" id="KW-0969">Cilium</keyword>
<sequence>MNDIGVSGASSGADVLAAVKGARSSKQDDGKGFIDALTSSLGNGRKSSGANAGQDATATGTTADDNADADTDTAKTAAGNSAAIALAIDDSANAGVGMIDASGANLAALAGLTKGAKPPQGTTAAALSKSLIELQKAASAAAEGSAAQPADGDQPATTTDPAMPAAGADKIPVQSTAADQLAGMAQQLADIATTDGQIAPVKGDDKTPVVKGGKNAQSADDGKSTPTQDGQVANTISDTLSLLNVPQPVVAAQAGAMPTGKAADDAKVQGMSLGNAALSDDTADATLAVPDDAKGSDASQTFRLTRADGRGGALDLSISKTADDTADVKVAAPAGGDMPTVTVLDSRRYLGLASNSSLVAGTMAGDREWSAAMQPGSALSNAANLTSTGKVVNTLKIQLRPDNLGDVTATMRLSGDQLSVDLKVQTSEAYRQLHADQSRMVEALRAQGYQVDNITVSMASNADQQSDSSRSGSNQQQQSLLNQGQGGDARPKGQNYSGQQANGNDGNRSSGERGVEDGAAGSAQRPRSGAVYL</sequence>
<feature type="compositionally biased region" description="Low complexity" evidence="1">
    <location>
        <begin position="463"/>
        <end position="483"/>
    </location>
</feature>
<dbReference type="InterPro" id="IPR021136">
    <property type="entry name" value="Flagellar_hook_control-like_C"/>
</dbReference>
<proteinExistence type="predicted"/>
<dbReference type="Proteomes" id="UP000483035">
    <property type="component" value="Unassembled WGS sequence"/>
</dbReference>
<keyword evidence="3" id="KW-0282">Flagellum</keyword>
<dbReference type="Pfam" id="PF02120">
    <property type="entry name" value="Flg_hook"/>
    <property type="match status" value="1"/>
</dbReference>
<feature type="region of interest" description="Disordered" evidence="1">
    <location>
        <begin position="460"/>
        <end position="533"/>
    </location>
</feature>
<dbReference type="RefSeq" id="WP_163984685.1">
    <property type="nucleotide sequence ID" value="NZ_WUEY01000001.1"/>
</dbReference>
<name>A0A6L9TXP5_9HYPH</name>
<organism evidence="3 4">
    <name type="scientific">Rhizobium lusitanum</name>
    <dbReference type="NCBI Taxonomy" id="293958"/>
    <lineage>
        <taxon>Bacteria</taxon>
        <taxon>Pseudomonadati</taxon>
        <taxon>Pseudomonadota</taxon>
        <taxon>Alphaproteobacteria</taxon>
        <taxon>Hyphomicrobiales</taxon>
        <taxon>Rhizobiaceae</taxon>
        <taxon>Rhizobium/Agrobacterium group</taxon>
        <taxon>Rhizobium</taxon>
    </lineage>
</organism>
<evidence type="ECO:0000259" key="2">
    <source>
        <dbReference type="Pfam" id="PF02120"/>
    </source>
</evidence>
<dbReference type="InterPro" id="IPR038610">
    <property type="entry name" value="FliK-like_C_sf"/>
</dbReference>
<feature type="compositionally biased region" description="Low complexity" evidence="1">
    <location>
        <begin position="49"/>
        <end position="64"/>
    </location>
</feature>
<reference evidence="3 4" key="1">
    <citation type="submission" date="2019-12" db="EMBL/GenBank/DDBJ databases">
        <title>Rhizobium genotypes associated with high levels of biological nitrogen fixation by grain legumes in a temperate-maritime cropping system.</title>
        <authorList>
            <person name="Maluk M."/>
            <person name="Francesc Ferrando Molina F."/>
            <person name="Lopez Del Egido L."/>
            <person name="Lafos M."/>
            <person name="Langarica-Fuentes A."/>
            <person name="Gebre Yohannes G."/>
            <person name="Young M.W."/>
            <person name="Martin P."/>
            <person name="Gantlett R."/>
            <person name="Kenicer G."/>
            <person name="Hawes C."/>
            <person name="Begg G.S."/>
            <person name="Quilliam R.S."/>
            <person name="Squire G.R."/>
            <person name="Poole P.S."/>
            <person name="Young P.W."/>
            <person name="Iannetta P.M."/>
            <person name="James E.K."/>
        </authorList>
    </citation>
    <scope>NUCLEOTIDE SEQUENCE [LARGE SCALE GENOMIC DNA]</scope>
    <source>
        <strain evidence="3 4">JHI1118</strain>
    </source>
</reference>
<dbReference type="AlphaFoldDB" id="A0A6L9TXP5"/>
<gene>
    <name evidence="3" type="ORF">GR212_01500</name>
</gene>
<protein>
    <submittedName>
        <fullName evidence="3">Flagellar hook-length control protein FliK</fullName>
    </submittedName>
</protein>
<dbReference type="EMBL" id="WUEY01000001">
    <property type="protein sequence ID" value="NEI68231.1"/>
    <property type="molecule type" value="Genomic_DNA"/>
</dbReference>
<dbReference type="CDD" id="cd17470">
    <property type="entry name" value="T3SS_Flik_C"/>
    <property type="match status" value="1"/>
</dbReference>